<evidence type="ECO:0000313" key="3">
    <source>
        <dbReference type="Proteomes" id="UP000199050"/>
    </source>
</evidence>
<dbReference type="AlphaFoldDB" id="A0A1G8X4S2"/>
<reference evidence="3" key="1">
    <citation type="submission" date="2016-10" db="EMBL/GenBank/DDBJ databases">
        <authorList>
            <person name="Varghese N."/>
            <person name="Submissions S."/>
        </authorList>
    </citation>
    <scope>NUCLEOTIDE SEQUENCE [LARGE SCALE GENOMIC DNA]</scope>
    <source>
        <strain evidence="3">CGMCC 1.11012</strain>
    </source>
</reference>
<organism evidence="2 3">
    <name type="scientific">Paenibacillus typhae</name>
    <dbReference type="NCBI Taxonomy" id="1174501"/>
    <lineage>
        <taxon>Bacteria</taxon>
        <taxon>Bacillati</taxon>
        <taxon>Bacillota</taxon>
        <taxon>Bacilli</taxon>
        <taxon>Bacillales</taxon>
        <taxon>Paenibacillaceae</taxon>
        <taxon>Paenibacillus</taxon>
    </lineage>
</organism>
<proteinExistence type="predicted"/>
<keyword evidence="1" id="KW-0732">Signal</keyword>
<name>A0A1G8X4S2_9BACL</name>
<dbReference type="EMBL" id="FNDX01000025">
    <property type="protein sequence ID" value="SDJ85639.1"/>
    <property type="molecule type" value="Genomic_DNA"/>
</dbReference>
<feature type="chain" id="PRO_5011569254" evidence="1">
    <location>
        <begin position="30"/>
        <end position="377"/>
    </location>
</feature>
<protein>
    <submittedName>
        <fullName evidence="2">YD repeat-containing protein</fullName>
    </submittedName>
</protein>
<dbReference type="RefSeq" id="WP_244157768.1">
    <property type="nucleotide sequence ID" value="NZ_FNDX01000025.1"/>
</dbReference>
<gene>
    <name evidence="2" type="ORF">SAMN05216192_12587</name>
</gene>
<dbReference type="NCBIfam" id="TIGR01643">
    <property type="entry name" value="YD_repeat_2x"/>
    <property type="match status" value="1"/>
</dbReference>
<dbReference type="Proteomes" id="UP000199050">
    <property type="component" value="Unassembled WGS sequence"/>
</dbReference>
<keyword evidence="3" id="KW-1185">Reference proteome</keyword>
<evidence type="ECO:0000256" key="1">
    <source>
        <dbReference type="SAM" id="SignalP"/>
    </source>
</evidence>
<evidence type="ECO:0000313" key="2">
    <source>
        <dbReference type="EMBL" id="SDJ85639.1"/>
    </source>
</evidence>
<dbReference type="STRING" id="1174501.SAMN05216192_12587"/>
<accession>A0A1G8X4S2</accession>
<sequence length="377" mass="41621">MSSITNFFRKSVFLTVSAVLIMVPQISSASPENRISHEGNELTSVSEIRQYLKSNNHVNILLYDESGKIINEFHSDGNEIQYHYNSDGDMIESTDSFNGKQVYERDESKKLRSIKTYNNNKLTVEKKLDGIGVDSEFVTPFDTNSLISPLSTTVYEDTIINGVDMNQLISDAQFINTSTMSSTSIQAFLTSKNSILKDTVLIYYLDSSGKPYFKGDTINAASSIASSAQTYGVNPKVILATLQKESSLVSATPGSVSYSSRRFYYAMGYGATDGGDDYTKGGFNQQISGGASTLKNRYNQAPASGYPKVFTNINFGNNVTSNGVTYKNYVWVKNKATYSLYVYTPHTIDTSLLPTIGGGNYLFVNIAKGWWGTTLWN</sequence>
<dbReference type="InterPro" id="IPR006530">
    <property type="entry name" value="YD"/>
</dbReference>
<feature type="signal peptide" evidence="1">
    <location>
        <begin position="1"/>
        <end position="29"/>
    </location>
</feature>